<gene>
    <name evidence="1" type="ORF">O159_23950</name>
    <name evidence="2" type="ORF">O159_25880</name>
</gene>
<dbReference type="Proteomes" id="UP000016743">
    <property type="component" value="Chromosome"/>
</dbReference>
<dbReference type="EMBL" id="CP006734">
    <property type="protein sequence ID" value="AGW42353.1"/>
    <property type="molecule type" value="Genomic_DNA"/>
</dbReference>
<name>U3PCM5_LEIXC</name>
<sequence length="90" mass="9272">MRVGSAGNPAGQAVTKYTFFRGLNGDRAAPAGGAKAVSVLGVPDERPFAGRVREQVTTLGVGGSGGVDHDDAVDVGGDGEQWLPFRVVYR</sequence>
<keyword evidence="3" id="KW-1185">Reference proteome</keyword>
<evidence type="ECO:0000313" key="2">
    <source>
        <dbReference type="EMBL" id="AGW42512.1"/>
    </source>
</evidence>
<accession>U3PCM5</accession>
<proteinExistence type="predicted"/>
<protein>
    <submittedName>
        <fullName evidence="2">Uncharacterized protein</fullName>
    </submittedName>
</protein>
<evidence type="ECO:0000313" key="3">
    <source>
        <dbReference type="Proteomes" id="UP000016743"/>
    </source>
</evidence>
<dbReference type="AlphaFoldDB" id="U3PCM5"/>
<dbReference type="HOGENOM" id="CLU_2437221_0_0_11"/>
<dbReference type="KEGG" id="lxy:O159_23950"/>
<dbReference type="KEGG" id="lxy:O159_25880"/>
<dbReference type="EMBL" id="CP006734">
    <property type="protein sequence ID" value="AGW42512.1"/>
    <property type="molecule type" value="Genomic_DNA"/>
</dbReference>
<reference evidence="2 3" key="1">
    <citation type="journal article" date="2013" name="Genome Announc.">
        <title>Complete Genome Sequence of Leifsonia xyli subsp. cynodontis Strain DSM46306, a Gram-Positive Bacterial Pathogen of Grasses.</title>
        <authorList>
            <person name="Monteiro-Vitorello C.B."/>
            <person name="Zerillo M.M."/>
            <person name="Van Sluys M.A."/>
            <person name="Camargo L.E."/>
            <person name="Kitajima J.P."/>
        </authorList>
    </citation>
    <scope>NUCLEOTIDE SEQUENCE [LARGE SCALE GENOMIC DNA]</scope>
    <source>
        <strain evidence="2 3">DSM 46306</strain>
    </source>
</reference>
<evidence type="ECO:0000313" key="1">
    <source>
        <dbReference type="EMBL" id="AGW42353.1"/>
    </source>
</evidence>
<organism evidence="2 3">
    <name type="scientific">Leifsonia xyli subsp. cynodontis DSM 46306</name>
    <dbReference type="NCBI Taxonomy" id="1389489"/>
    <lineage>
        <taxon>Bacteria</taxon>
        <taxon>Bacillati</taxon>
        <taxon>Actinomycetota</taxon>
        <taxon>Actinomycetes</taxon>
        <taxon>Micrococcales</taxon>
        <taxon>Microbacteriaceae</taxon>
        <taxon>Leifsonia</taxon>
    </lineage>
</organism>